<evidence type="ECO:0000313" key="2">
    <source>
        <dbReference type="Proteomes" id="UP000300879"/>
    </source>
</evidence>
<proteinExistence type="predicted"/>
<dbReference type="AlphaFoldDB" id="A0A4P8XPJ0"/>
<dbReference type="KEGG" id="palo:E6C60_4057"/>
<dbReference type="RefSeq" id="WP_138227415.1">
    <property type="nucleotide sequence ID" value="NZ_CP040396.1"/>
</dbReference>
<gene>
    <name evidence="1" type="ORF">E6C60_4057</name>
</gene>
<dbReference type="Proteomes" id="UP000300879">
    <property type="component" value="Chromosome"/>
</dbReference>
<protein>
    <submittedName>
        <fullName evidence="1">Uncharacterized protein</fullName>
    </submittedName>
</protein>
<accession>A0A4P8XPJ0</accession>
<organism evidence="1 2">
    <name type="scientific">Paenibacillus algicola</name>
    <dbReference type="NCBI Taxonomy" id="2565926"/>
    <lineage>
        <taxon>Bacteria</taxon>
        <taxon>Bacillati</taxon>
        <taxon>Bacillota</taxon>
        <taxon>Bacilli</taxon>
        <taxon>Bacillales</taxon>
        <taxon>Paenibacillaceae</taxon>
        <taxon>Paenibacillus</taxon>
    </lineage>
</organism>
<keyword evidence="2" id="KW-1185">Reference proteome</keyword>
<name>A0A4P8XPJ0_9BACL</name>
<dbReference type="EMBL" id="CP040396">
    <property type="protein sequence ID" value="QCT04762.1"/>
    <property type="molecule type" value="Genomic_DNA"/>
</dbReference>
<evidence type="ECO:0000313" key="1">
    <source>
        <dbReference type="EMBL" id="QCT04762.1"/>
    </source>
</evidence>
<reference evidence="1 2" key="1">
    <citation type="submission" date="2019-05" db="EMBL/GenBank/DDBJ databases">
        <authorList>
            <person name="Chen C."/>
        </authorList>
    </citation>
    <scope>NUCLEOTIDE SEQUENCE [LARGE SCALE GENOMIC DNA]</scope>
    <source>
        <strain evidence="1 2">HB172198</strain>
    </source>
</reference>
<sequence length="108" mass="11740">MTVTSSTYNSAAGEFQFQFSKAVSSSDLSATIEYSADGTFDSPITLDYEQDGIISFTDESIVRIKLTEEAQSLLSSSPNSKFRIRLNNMTAAGLPVIMIPVDIYANPL</sequence>